<dbReference type="InterPro" id="IPR039862">
    <property type="entry name" value="NECAB1/2/3"/>
</dbReference>
<comment type="caution">
    <text evidence="3">The sequence shown here is derived from an EMBL/GenBank/DDBJ whole genome shotgun (WGS) entry which is preliminary data.</text>
</comment>
<protein>
    <recommendedName>
        <fullName evidence="2">ABM domain-containing protein</fullName>
    </recommendedName>
</protein>
<dbReference type="FunFam" id="3.30.70.100:FF:000028">
    <property type="entry name" value="N-terminal EF-hand calcium-binding protein 2"/>
    <property type="match status" value="1"/>
</dbReference>
<dbReference type="GO" id="GO:0005737">
    <property type="term" value="C:cytoplasm"/>
    <property type="evidence" value="ECO:0007669"/>
    <property type="project" value="TreeGrafter"/>
</dbReference>
<dbReference type="PANTHER" id="PTHR12178:SF2">
    <property type="entry name" value="N-TERMINAL EF-HAND CALCIUM-BINDING PROTEIN 2"/>
    <property type="match status" value="1"/>
</dbReference>
<keyword evidence="4" id="KW-1185">Reference proteome</keyword>
<evidence type="ECO:0000256" key="1">
    <source>
        <dbReference type="SAM" id="MobiDB-lite"/>
    </source>
</evidence>
<evidence type="ECO:0000313" key="4">
    <source>
        <dbReference type="Proteomes" id="UP000516260"/>
    </source>
</evidence>
<accession>A0A4Z2CA54</accession>
<organism evidence="3 4">
    <name type="scientific">Takifugu bimaculatus</name>
    <dbReference type="NCBI Taxonomy" id="433685"/>
    <lineage>
        <taxon>Eukaryota</taxon>
        <taxon>Metazoa</taxon>
        <taxon>Chordata</taxon>
        <taxon>Craniata</taxon>
        <taxon>Vertebrata</taxon>
        <taxon>Euteleostomi</taxon>
        <taxon>Actinopterygii</taxon>
        <taxon>Neopterygii</taxon>
        <taxon>Teleostei</taxon>
        <taxon>Neoteleostei</taxon>
        <taxon>Acanthomorphata</taxon>
        <taxon>Eupercaria</taxon>
        <taxon>Tetraodontiformes</taxon>
        <taxon>Tetradontoidea</taxon>
        <taxon>Tetraodontidae</taxon>
        <taxon>Takifugu</taxon>
    </lineage>
</organism>
<evidence type="ECO:0000313" key="3">
    <source>
        <dbReference type="EMBL" id="TNN01059.1"/>
    </source>
</evidence>
<dbReference type="SUPFAM" id="SSF54909">
    <property type="entry name" value="Dimeric alpha+beta barrel"/>
    <property type="match status" value="1"/>
</dbReference>
<feature type="region of interest" description="Disordered" evidence="1">
    <location>
        <begin position="76"/>
        <end position="111"/>
    </location>
</feature>
<dbReference type="AlphaFoldDB" id="A0A4Z2CA54"/>
<dbReference type="EMBL" id="SWLE01000004">
    <property type="protein sequence ID" value="TNN01059.1"/>
    <property type="molecule type" value="Genomic_DNA"/>
</dbReference>
<dbReference type="Proteomes" id="UP000516260">
    <property type="component" value="Chromosome 12"/>
</dbReference>
<dbReference type="Pfam" id="PF03992">
    <property type="entry name" value="ABM"/>
    <property type="match status" value="1"/>
</dbReference>
<name>A0A4Z2CA54_9TELE</name>
<dbReference type="PANTHER" id="PTHR12178">
    <property type="entry name" value="EF-HAND DOMAIN-CONTAINING PROTEIN"/>
    <property type="match status" value="1"/>
</dbReference>
<reference evidence="3 4" key="1">
    <citation type="submission" date="2019-04" db="EMBL/GenBank/DDBJ databases">
        <title>The sequence and de novo assembly of Takifugu bimaculatus genome using PacBio and Hi-C technologies.</title>
        <authorList>
            <person name="Xu P."/>
            <person name="Liu B."/>
            <person name="Zhou Z."/>
        </authorList>
    </citation>
    <scope>NUCLEOTIDE SEQUENCE [LARGE SCALE GENOMIC DNA]</scope>
    <source>
        <strain evidence="3">TB-2018</strain>
        <tissue evidence="3">Muscle</tissue>
    </source>
</reference>
<dbReference type="GO" id="GO:0042984">
    <property type="term" value="P:regulation of amyloid precursor protein biosynthetic process"/>
    <property type="evidence" value="ECO:0007669"/>
    <property type="project" value="TreeGrafter"/>
</dbReference>
<feature type="domain" description="ABM" evidence="2">
    <location>
        <begin position="172"/>
        <end position="260"/>
    </location>
</feature>
<gene>
    <name evidence="3" type="ORF">fugu_012305</name>
</gene>
<proteinExistence type="predicted"/>
<sequence>MLLQHLLDRGKRETPVTPSTTLCGAFLSAAQQLENQVYEKGTNVEQFVTRFLLKESANQIQSLLNSVESAVDAIDEQHSQSRVPPAKVSPRISGRQNEHRVPDYPSNNKISPKEVLKTLNNASGTGEADKEGLDDQISRLAKLIGRLEDKTFWFDLHQRLTDADGTASESLLLIRQEMVVSQKKLAEFCEALKQYLRNVSIQKECFHVTAVRLPDGLSFVIYEFWTGHEEWKQHLQSAPTKTFQHVKVDALGQPEAVSSVAVPAAWCSVNRDSE</sequence>
<evidence type="ECO:0000259" key="2">
    <source>
        <dbReference type="PROSITE" id="PS51725"/>
    </source>
</evidence>
<dbReference type="PROSITE" id="PS51725">
    <property type="entry name" value="ABM"/>
    <property type="match status" value="1"/>
</dbReference>
<dbReference type="InterPro" id="IPR011008">
    <property type="entry name" value="Dimeric_a/b-barrel"/>
</dbReference>
<dbReference type="InterPro" id="IPR007138">
    <property type="entry name" value="ABM_dom"/>
</dbReference>
<dbReference type="Gene3D" id="3.30.70.100">
    <property type="match status" value="1"/>
</dbReference>